<evidence type="ECO:0000313" key="5">
    <source>
        <dbReference type="Proteomes" id="UP001356427"/>
    </source>
</evidence>
<feature type="compositionally biased region" description="Basic and acidic residues" evidence="2">
    <location>
        <begin position="14"/>
        <end position="24"/>
    </location>
</feature>
<dbReference type="InterPro" id="IPR045669">
    <property type="entry name" value="FHIP_C"/>
</dbReference>
<feature type="region of interest" description="Disordered" evidence="2">
    <location>
        <begin position="102"/>
        <end position="137"/>
    </location>
</feature>
<dbReference type="Pfam" id="PF19314">
    <property type="entry name" value="DUF5917"/>
    <property type="match status" value="1"/>
</dbReference>
<reference evidence="4 5" key="1">
    <citation type="submission" date="2021-04" db="EMBL/GenBank/DDBJ databases">
        <authorList>
            <person name="De Guttry C."/>
            <person name="Zahm M."/>
            <person name="Klopp C."/>
            <person name="Cabau C."/>
            <person name="Louis A."/>
            <person name="Berthelot C."/>
            <person name="Parey E."/>
            <person name="Roest Crollius H."/>
            <person name="Montfort J."/>
            <person name="Robinson-Rechavi M."/>
            <person name="Bucao C."/>
            <person name="Bouchez O."/>
            <person name="Gislard M."/>
            <person name="Lluch J."/>
            <person name="Milhes M."/>
            <person name="Lampietro C."/>
            <person name="Lopez Roques C."/>
            <person name="Donnadieu C."/>
            <person name="Braasch I."/>
            <person name="Desvignes T."/>
            <person name="Postlethwait J."/>
            <person name="Bobe J."/>
            <person name="Wedekind C."/>
            <person name="Guiguen Y."/>
        </authorList>
    </citation>
    <scope>NUCLEOTIDE SEQUENCE [LARGE SCALE GENOMIC DNA]</scope>
    <source>
        <strain evidence="4">Cs_M1</strain>
        <tissue evidence="4">Blood</tissue>
    </source>
</reference>
<gene>
    <name evidence="4" type="ORF">J4Q44_G00053140</name>
</gene>
<protein>
    <recommendedName>
        <fullName evidence="3">FHF complex subunit HOOK-interacting protein C-terminal domain-containing protein</fullName>
    </recommendedName>
</protein>
<dbReference type="Pfam" id="PF19311">
    <property type="entry name" value="KELAA"/>
    <property type="match status" value="1"/>
</dbReference>
<name>A0AAN8MFH5_9TELE</name>
<dbReference type="PANTHER" id="PTHR21705">
    <property type="entry name" value="RAI16 PROTEIN-RELATED"/>
    <property type="match status" value="1"/>
</dbReference>
<feature type="domain" description="FHF complex subunit HOOK-interacting protein C-terminal" evidence="3">
    <location>
        <begin position="141"/>
        <end position="233"/>
    </location>
</feature>
<dbReference type="AlphaFoldDB" id="A0AAN8MFH5"/>
<comment type="similarity">
    <text evidence="1">Belongs to the FHIP family.</text>
</comment>
<accession>A0AAN8MFH5</accession>
<evidence type="ECO:0000256" key="1">
    <source>
        <dbReference type="ARBA" id="ARBA00024336"/>
    </source>
</evidence>
<evidence type="ECO:0000256" key="2">
    <source>
        <dbReference type="SAM" id="MobiDB-lite"/>
    </source>
</evidence>
<evidence type="ECO:0000259" key="3">
    <source>
        <dbReference type="Pfam" id="PF19314"/>
    </source>
</evidence>
<organism evidence="4 5">
    <name type="scientific">Coregonus suidteri</name>
    <dbReference type="NCBI Taxonomy" id="861788"/>
    <lineage>
        <taxon>Eukaryota</taxon>
        <taxon>Metazoa</taxon>
        <taxon>Chordata</taxon>
        <taxon>Craniata</taxon>
        <taxon>Vertebrata</taxon>
        <taxon>Euteleostomi</taxon>
        <taxon>Actinopterygii</taxon>
        <taxon>Neopterygii</taxon>
        <taxon>Teleostei</taxon>
        <taxon>Protacanthopterygii</taxon>
        <taxon>Salmoniformes</taxon>
        <taxon>Salmonidae</taxon>
        <taxon>Coregoninae</taxon>
        <taxon>Coregonus</taxon>
    </lineage>
</organism>
<dbReference type="EMBL" id="JAGTTL010000004">
    <property type="protein sequence ID" value="KAK6322975.1"/>
    <property type="molecule type" value="Genomic_DNA"/>
</dbReference>
<dbReference type="InterPro" id="IPR045668">
    <property type="entry name" value="FHIP_KELAA_motif"/>
</dbReference>
<feature type="compositionally biased region" description="Polar residues" evidence="2">
    <location>
        <begin position="1"/>
        <end position="13"/>
    </location>
</feature>
<comment type="caution">
    <text evidence="4">The sequence shown here is derived from an EMBL/GenBank/DDBJ whole genome shotgun (WGS) entry which is preliminary data.</text>
</comment>
<evidence type="ECO:0000313" key="4">
    <source>
        <dbReference type="EMBL" id="KAK6322975.1"/>
    </source>
</evidence>
<dbReference type="InterPro" id="IPR019384">
    <property type="entry name" value="FHIP"/>
</dbReference>
<proteinExistence type="inferred from homology"/>
<feature type="region of interest" description="Disordered" evidence="2">
    <location>
        <begin position="1"/>
        <end position="28"/>
    </location>
</feature>
<feature type="compositionally biased region" description="Acidic residues" evidence="2">
    <location>
        <begin position="112"/>
        <end position="123"/>
    </location>
</feature>
<sequence length="310" mass="34914">MTLNQANDLTTADHQVRTNSENRKHPVQNVLPTVEKQQDFNLADADHHPLTPVTTTAAGDNFLSQYRELMRSLGAEPDDVTDDITEFRKRLLALAQGEEEEVDFNVFSTDSPEPEDADLEPENSLEPTRNSQDRKHGIPFTGPFISVLLSRLENLLENPIPVNLLVTGILSQLATYPQPLLRAFLLNTNTVTQPNVRTLYQVLVSVRGQIENYAADQTEFPATVREAWRYLLARDQALKLRELLQDSHGDNRKRVLPNGTQQITQNVPPCPKIPPQARNRVFAMVIYAEFLKELAAIAQEHSIVPDSPIE</sequence>
<dbReference type="PANTHER" id="PTHR21705:SF6">
    <property type="entry name" value="FHF COMPLEX SUBUNIT HOOK-INTERACTING PROTEIN 1A"/>
    <property type="match status" value="1"/>
</dbReference>
<keyword evidence="5" id="KW-1185">Reference proteome</keyword>
<dbReference type="Proteomes" id="UP001356427">
    <property type="component" value="Unassembled WGS sequence"/>
</dbReference>